<dbReference type="GO" id="GO:0004708">
    <property type="term" value="F:MAP kinase kinase activity"/>
    <property type="evidence" value="ECO:0007669"/>
    <property type="project" value="UniProtKB-EC"/>
</dbReference>
<keyword evidence="3 11" id="KW-0418">Kinase</keyword>
<sequence length="156" mass="17531">GLRCLHELGVMHRNIKPSSFLVNLDGRLMLSDFTHSYIRSDAGEPLEEGLRYAYRVRGRLEYMAPEMRAMARQKKAHDQAGTMDLDEAIPGLAGYGREADVWSLGCVIAELLRVCEGKKFRVSAFVVYNEMKYQRYISAAVPVLGESAHHLLSVDA</sequence>
<evidence type="ECO:0000256" key="6">
    <source>
        <dbReference type="ARBA" id="ARBA00038999"/>
    </source>
</evidence>
<organism evidence="11 12">
    <name type="scientific">Ephemerocybe angulata</name>
    <dbReference type="NCBI Taxonomy" id="980116"/>
    <lineage>
        <taxon>Eukaryota</taxon>
        <taxon>Fungi</taxon>
        <taxon>Dikarya</taxon>
        <taxon>Basidiomycota</taxon>
        <taxon>Agaricomycotina</taxon>
        <taxon>Agaricomycetes</taxon>
        <taxon>Agaricomycetidae</taxon>
        <taxon>Agaricales</taxon>
        <taxon>Agaricineae</taxon>
        <taxon>Psathyrellaceae</taxon>
        <taxon>Ephemerocybe</taxon>
    </lineage>
</organism>
<keyword evidence="2" id="KW-0547">Nucleotide-binding</keyword>
<comment type="caution">
    <text evidence="11">The sequence shown here is derived from an EMBL/GenBank/DDBJ whole genome shotgun (WGS) entry which is preliminary data.</text>
</comment>
<evidence type="ECO:0000256" key="1">
    <source>
        <dbReference type="ARBA" id="ARBA00022679"/>
    </source>
</evidence>
<name>A0A8H6HBP0_9AGAR</name>
<evidence type="ECO:0000256" key="5">
    <source>
        <dbReference type="ARBA" id="ARBA00038035"/>
    </source>
</evidence>
<keyword evidence="12" id="KW-1185">Reference proteome</keyword>
<feature type="domain" description="Protein kinase" evidence="10">
    <location>
        <begin position="1"/>
        <end position="156"/>
    </location>
</feature>
<comment type="catalytic activity">
    <reaction evidence="7">
        <text>L-seryl-[protein] + ATP = O-phospho-L-seryl-[protein] + ADP + H(+)</text>
        <dbReference type="Rhea" id="RHEA:17989"/>
        <dbReference type="Rhea" id="RHEA-COMP:9863"/>
        <dbReference type="Rhea" id="RHEA-COMP:11604"/>
        <dbReference type="ChEBI" id="CHEBI:15378"/>
        <dbReference type="ChEBI" id="CHEBI:29999"/>
        <dbReference type="ChEBI" id="CHEBI:30616"/>
        <dbReference type="ChEBI" id="CHEBI:83421"/>
        <dbReference type="ChEBI" id="CHEBI:456216"/>
        <dbReference type="EC" id="2.7.12.2"/>
    </reaction>
</comment>
<evidence type="ECO:0000256" key="7">
    <source>
        <dbReference type="ARBA" id="ARBA00049014"/>
    </source>
</evidence>
<dbReference type="Gene3D" id="1.10.510.10">
    <property type="entry name" value="Transferase(Phosphotransferase) domain 1"/>
    <property type="match status" value="1"/>
</dbReference>
<evidence type="ECO:0000313" key="11">
    <source>
        <dbReference type="EMBL" id="KAF6742861.1"/>
    </source>
</evidence>
<gene>
    <name evidence="11" type="ORF">DFP72DRAFT_829315</name>
</gene>
<proteinExistence type="inferred from homology"/>
<dbReference type="PANTHER" id="PTHR48013">
    <property type="entry name" value="DUAL SPECIFICITY MITOGEN-ACTIVATED PROTEIN KINASE KINASE 5-RELATED"/>
    <property type="match status" value="1"/>
</dbReference>
<evidence type="ECO:0000256" key="3">
    <source>
        <dbReference type="ARBA" id="ARBA00022777"/>
    </source>
</evidence>
<evidence type="ECO:0000256" key="2">
    <source>
        <dbReference type="ARBA" id="ARBA00022741"/>
    </source>
</evidence>
<comment type="catalytic activity">
    <reaction evidence="9">
        <text>L-tyrosyl-[protein] + ATP = O-phospho-L-tyrosyl-[protein] + ADP + H(+)</text>
        <dbReference type="Rhea" id="RHEA:10596"/>
        <dbReference type="Rhea" id="RHEA-COMP:10136"/>
        <dbReference type="Rhea" id="RHEA-COMP:20101"/>
        <dbReference type="ChEBI" id="CHEBI:15378"/>
        <dbReference type="ChEBI" id="CHEBI:30616"/>
        <dbReference type="ChEBI" id="CHEBI:46858"/>
        <dbReference type="ChEBI" id="CHEBI:61978"/>
        <dbReference type="ChEBI" id="CHEBI:456216"/>
        <dbReference type="EC" id="2.7.12.2"/>
    </reaction>
</comment>
<comment type="similarity">
    <text evidence="5">Belongs to the protein kinase superfamily. STE Ser/Thr protein kinase family. MAP kinase kinase subfamily.</text>
</comment>
<dbReference type="InterPro" id="IPR011009">
    <property type="entry name" value="Kinase-like_dom_sf"/>
</dbReference>
<evidence type="ECO:0000256" key="8">
    <source>
        <dbReference type="ARBA" id="ARBA00049299"/>
    </source>
</evidence>
<dbReference type="EC" id="2.7.12.2" evidence="6"/>
<evidence type="ECO:0000313" key="12">
    <source>
        <dbReference type="Proteomes" id="UP000521943"/>
    </source>
</evidence>
<dbReference type="AlphaFoldDB" id="A0A8H6HBP0"/>
<dbReference type="SUPFAM" id="SSF56112">
    <property type="entry name" value="Protein kinase-like (PK-like)"/>
    <property type="match status" value="1"/>
</dbReference>
<reference evidence="11 12" key="1">
    <citation type="submission" date="2020-07" db="EMBL/GenBank/DDBJ databases">
        <title>Comparative genomics of pyrophilous fungi reveals a link between fire events and developmental genes.</title>
        <authorList>
            <consortium name="DOE Joint Genome Institute"/>
            <person name="Steindorff A.S."/>
            <person name="Carver A."/>
            <person name="Calhoun S."/>
            <person name="Stillman K."/>
            <person name="Liu H."/>
            <person name="Lipzen A."/>
            <person name="Pangilinan J."/>
            <person name="Labutti K."/>
            <person name="Bruns T.D."/>
            <person name="Grigoriev I.V."/>
        </authorList>
    </citation>
    <scope>NUCLEOTIDE SEQUENCE [LARGE SCALE GENOMIC DNA]</scope>
    <source>
        <strain evidence="11 12">CBS 144469</strain>
    </source>
</reference>
<dbReference type="Proteomes" id="UP000521943">
    <property type="component" value="Unassembled WGS sequence"/>
</dbReference>
<dbReference type="InterPro" id="IPR000719">
    <property type="entry name" value="Prot_kinase_dom"/>
</dbReference>
<dbReference type="PROSITE" id="PS50011">
    <property type="entry name" value="PROTEIN_KINASE_DOM"/>
    <property type="match status" value="1"/>
</dbReference>
<keyword evidence="4" id="KW-0067">ATP-binding</keyword>
<evidence type="ECO:0000256" key="4">
    <source>
        <dbReference type="ARBA" id="ARBA00022840"/>
    </source>
</evidence>
<comment type="catalytic activity">
    <reaction evidence="8">
        <text>L-threonyl-[protein] + ATP = O-phospho-L-threonyl-[protein] + ADP + H(+)</text>
        <dbReference type="Rhea" id="RHEA:46608"/>
        <dbReference type="Rhea" id="RHEA-COMP:11060"/>
        <dbReference type="Rhea" id="RHEA-COMP:11605"/>
        <dbReference type="ChEBI" id="CHEBI:15378"/>
        <dbReference type="ChEBI" id="CHEBI:30013"/>
        <dbReference type="ChEBI" id="CHEBI:30616"/>
        <dbReference type="ChEBI" id="CHEBI:61977"/>
        <dbReference type="ChEBI" id="CHEBI:456216"/>
        <dbReference type="EC" id="2.7.12.2"/>
    </reaction>
</comment>
<dbReference type="GO" id="GO:0005524">
    <property type="term" value="F:ATP binding"/>
    <property type="evidence" value="ECO:0007669"/>
    <property type="project" value="UniProtKB-KW"/>
</dbReference>
<feature type="non-terminal residue" evidence="11">
    <location>
        <position position="1"/>
    </location>
</feature>
<accession>A0A8H6HBP0</accession>
<dbReference type="EMBL" id="JACGCI010000164">
    <property type="protein sequence ID" value="KAF6742861.1"/>
    <property type="molecule type" value="Genomic_DNA"/>
</dbReference>
<evidence type="ECO:0000256" key="9">
    <source>
        <dbReference type="ARBA" id="ARBA00051693"/>
    </source>
</evidence>
<protein>
    <recommendedName>
        <fullName evidence="6">mitogen-activated protein kinase kinase</fullName>
        <ecNumber evidence="6">2.7.12.2</ecNumber>
    </recommendedName>
</protein>
<dbReference type="Pfam" id="PF00069">
    <property type="entry name" value="Pkinase"/>
    <property type="match status" value="1"/>
</dbReference>
<keyword evidence="1" id="KW-0808">Transferase</keyword>
<dbReference type="OrthoDB" id="10252171at2759"/>
<evidence type="ECO:0000259" key="10">
    <source>
        <dbReference type="PROSITE" id="PS50011"/>
    </source>
</evidence>
<dbReference type="PANTHER" id="PTHR48013:SF9">
    <property type="entry name" value="DUAL SPECIFICITY MITOGEN-ACTIVATED PROTEIN KINASE KINASE 5"/>
    <property type="match status" value="1"/>
</dbReference>